<gene>
    <name evidence="2" type="primary">V2</name>
    <name evidence="2" type="synonym">MP</name>
</gene>
<accession>A0A7D3QHU3</accession>
<dbReference type="EMBL" id="MN478352">
    <property type="protein sequence ID" value="QKE53472.1"/>
    <property type="molecule type" value="Genomic_DNA"/>
</dbReference>
<reference evidence="2" key="1">
    <citation type="submission" date="2019-09" db="EMBL/GenBank/DDBJ databases">
        <title>Identification of two new natural hosts of Beet curly top Iran virus and demonstration of the infectivity of constructed infectious clone.</title>
        <authorList>
            <person name="Tahan V."/>
            <person name="Heydarnejad J."/>
        </authorList>
    </citation>
    <scope>NUCLEOTIDE SEQUENCE</scope>
    <source>
        <strain evidence="2">BCTIV-[IR:Mash:Egg2:Egg:16]</strain>
    </source>
</reference>
<organism evidence="2">
    <name type="scientific">Beet curly top Iran virus</name>
    <dbReference type="NCBI Taxonomy" id="391228"/>
    <lineage>
        <taxon>Viruses</taxon>
        <taxon>Monodnaviria</taxon>
        <taxon>Shotokuvirae</taxon>
        <taxon>Cressdnaviricota</taxon>
        <taxon>Repensiviricetes</taxon>
        <taxon>Geplafuvirales</taxon>
        <taxon>Geminiviridae</taxon>
        <taxon>Becurtovirus</taxon>
        <taxon>Becurtovirus betae</taxon>
    </lineage>
</organism>
<sequence length="126" mass="15093">MGPFRVREFPRNYPALLAVSTSCFLRYNKWCILGVNQEVEPLCLEEGELFLRYQKDVKKILSRRCSFKEKCELYEAVVKKYDEFYEKHGCYRTEAKVHEPDNLVEEEEDQWEDSFEEISMEETGTK</sequence>
<evidence type="ECO:0000256" key="1">
    <source>
        <dbReference type="SAM" id="MobiDB-lite"/>
    </source>
</evidence>
<protein>
    <submittedName>
        <fullName evidence="2">Movement protein</fullName>
    </submittedName>
</protein>
<feature type="compositionally biased region" description="Acidic residues" evidence="1">
    <location>
        <begin position="102"/>
        <end position="120"/>
    </location>
</feature>
<dbReference type="PROSITE" id="PS51257">
    <property type="entry name" value="PROKAR_LIPOPROTEIN"/>
    <property type="match status" value="1"/>
</dbReference>
<proteinExistence type="predicted"/>
<dbReference type="InterPro" id="IPR009931">
    <property type="entry name" value="Curto_V2"/>
</dbReference>
<evidence type="ECO:0000313" key="2">
    <source>
        <dbReference type="EMBL" id="QKE53472.1"/>
    </source>
</evidence>
<feature type="region of interest" description="Disordered" evidence="1">
    <location>
        <begin position="102"/>
        <end position="126"/>
    </location>
</feature>
<name>A0A7D3QHU3_9GEMI</name>
<dbReference type="Pfam" id="PF07325">
    <property type="entry name" value="Curto_V2"/>
    <property type="match status" value="1"/>
</dbReference>